<dbReference type="RefSeq" id="WP_025838614.1">
    <property type="nucleotide sequence ID" value="NZ_BAKP01000023.1"/>
</dbReference>
<dbReference type="Proteomes" id="UP000184105">
    <property type="component" value="Unassembled WGS sequence"/>
</dbReference>
<evidence type="ECO:0000313" key="1">
    <source>
        <dbReference type="EMBL" id="SHF83166.1"/>
    </source>
</evidence>
<organism evidence="1 2">
    <name type="scientific">Prevotella scopos JCM 17725</name>
    <dbReference type="NCBI Taxonomy" id="1236518"/>
    <lineage>
        <taxon>Bacteria</taxon>
        <taxon>Pseudomonadati</taxon>
        <taxon>Bacteroidota</taxon>
        <taxon>Bacteroidia</taxon>
        <taxon>Bacteroidales</taxon>
        <taxon>Prevotellaceae</taxon>
        <taxon>Prevotella</taxon>
    </lineage>
</organism>
<gene>
    <name evidence="1" type="ORF">SAMN05444364_11236</name>
</gene>
<reference evidence="1 2" key="1">
    <citation type="submission" date="2016-11" db="EMBL/GenBank/DDBJ databases">
        <authorList>
            <person name="Varghese N."/>
            <person name="Submissions S."/>
        </authorList>
    </citation>
    <scope>NUCLEOTIDE SEQUENCE [LARGE SCALE GENOMIC DNA]</scope>
    <source>
        <strain evidence="1 2">DSM 22613</strain>
    </source>
</reference>
<protein>
    <submittedName>
        <fullName evidence="1">Uncharacterized nucleotidyltransferase</fullName>
    </submittedName>
</protein>
<accession>A0AAX2F3S4</accession>
<keyword evidence="2" id="KW-1185">Reference proteome</keyword>
<proteinExistence type="predicted"/>
<comment type="caution">
    <text evidence="1">The sequence shown here is derived from an EMBL/GenBank/DDBJ whole genome shotgun (WGS) entry which is preliminary data.</text>
</comment>
<dbReference type="AlphaFoldDB" id="A0AAX2F3S4"/>
<evidence type="ECO:0000313" key="2">
    <source>
        <dbReference type="Proteomes" id="UP000184105"/>
    </source>
</evidence>
<dbReference type="EMBL" id="FQWA01000012">
    <property type="protein sequence ID" value="SHF83166.1"/>
    <property type="molecule type" value="Genomic_DNA"/>
</dbReference>
<dbReference type="Pfam" id="PF14907">
    <property type="entry name" value="NTP_transf_5"/>
    <property type="match status" value="1"/>
</dbReference>
<sequence>MTDILSSPYSNFLKLLKSELWQTSLDLSLSHSEFLSVYDLASKQAVLGMIAESLIRNNVSLERKDVMKVLAIQGRVATTNKAVNSELLSLSKLFTENDIESVVVKGQTIGIYYPNPLARTPGDIDFYCNEDNLPKMISAMASTWGIHAEGKPSEQHFELIHNSIILELHHCLMKFASKKSQKIWDNIFLSLTHNHVEIDGCSIPTLEPTLNLLYTFLHLYHHLIELGVGLRQFCDLAILLKTYYNSIDEKQFFEWLDALDFRKAFEIVQMILVDILGMDKKYALSPIAPDKESLKAINMFMDVVWFGGNFGFHGHNRKFRFKAQYFLMTTYRKLQLYYRFYRFSPREIKASIFSSVPHKALMAIKGDLKGI</sequence>
<dbReference type="InterPro" id="IPR039498">
    <property type="entry name" value="NTP_transf_5"/>
</dbReference>
<name>A0AAX2F3S4_9BACT</name>